<dbReference type="EMBL" id="CAXLJL010000822">
    <property type="protein sequence ID" value="CAL5141174.1"/>
    <property type="molecule type" value="Genomic_DNA"/>
</dbReference>
<dbReference type="Proteomes" id="UP001497525">
    <property type="component" value="Unassembled WGS sequence"/>
</dbReference>
<evidence type="ECO:0000256" key="1">
    <source>
        <dbReference type="ARBA" id="ARBA00004141"/>
    </source>
</evidence>
<comment type="similarity">
    <text evidence="2 6">Belongs to the DP1 family.</text>
</comment>
<dbReference type="Pfam" id="PF03134">
    <property type="entry name" value="TB2_DP1_HVA22"/>
    <property type="match status" value="1"/>
</dbReference>
<keyword evidence="4 6" id="KW-1133">Transmembrane helix</keyword>
<protein>
    <recommendedName>
        <fullName evidence="6">Receptor expression-enhancing protein</fullName>
    </recommendedName>
</protein>
<feature type="transmembrane region" description="Helical" evidence="6">
    <location>
        <begin position="39"/>
        <end position="68"/>
    </location>
</feature>
<dbReference type="PANTHER" id="PTHR12300:SF161">
    <property type="entry name" value="RECEPTOR EXPRESSION-ENHANCING PROTEIN"/>
    <property type="match status" value="1"/>
</dbReference>
<evidence type="ECO:0000256" key="4">
    <source>
        <dbReference type="ARBA" id="ARBA00022989"/>
    </source>
</evidence>
<proteinExistence type="inferred from homology"/>
<keyword evidence="3 6" id="KW-0812">Transmembrane</keyword>
<organism evidence="7 8">
    <name type="scientific">Calicophoron daubneyi</name>
    <name type="common">Rumen fluke</name>
    <name type="synonym">Paramphistomum daubneyi</name>
    <dbReference type="NCBI Taxonomy" id="300641"/>
    <lineage>
        <taxon>Eukaryota</taxon>
        <taxon>Metazoa</taxon>
        <taxon>Spiralia</taxon>
        <taxon>Lophotrochozoa</taxon>
        <taxon>Platyhelminthes</taxon>
        <taxon>Trematoda</taxon>
        <taxon>Digenea</taxon>
        <taxon>Plagiorchiida</taxon>
        <taxon>Pronocephalata</taxon>
        <taxon>Paramphistomoidea</taxon>
        <taxon>Paramphistomidae</taxon>
        <taxon>Calicophoron</taxon>
    </lineage>
</organism>
<gene>
    <name evidence="7" type="ORF">CDAUBV1_LOCUS16440</name>
</gene>
<keyword evidence="5 6" id="KW-0472">Membrane</keyword>
<dbReference type="PANTHER" id="PTHR12300">
    <property type="entry name" value="HVA22-LIKE PROTEINS"/>
    <property type="match status" value="1"/>
</dbReference>
<feature type="transmembrane region" description="Helical" evidence="6">
    <location>
        <begin position="88"/>
        <end position="112"/>
    </location>
</feature>
<dbReference type="AlphaFoldDB" id="A0AAV2U096"/>
<evidence type="ECO:0000256" key="5">
    <source>
        <dbReference type="ARBA" id="ARBA00023136"/>
    </source>
</evidence>
<name>A0AAV2U096_CALDB</name>
<evidence type="ECO:0000256" key="2">
    <source>
        <dbReference type="ARBA" id="ARBA00008573"/>
    </source>
</evidence>
<accession>A0AAV2U096</accession>
<reference evidence="7" key="1">
    <citation type="submission" date="2024-06" db="EMBL/GenBank/DDBJ databases">
        <authorList>
            <person name="Liu X."/>
            <person name="Lenzi L."/>
            <person name="Haldenby T S."/>
            <person name="Uol C."/>
        </authorList>
    </citation>
    <scope>NUCLEOTIDE SEQUENCE</scope>
</reference>
<dbReference type="InterPro" id="IPR004345">
    <property type="entry name" value="TB2_DP1_HVA22"/>
</dbReference>
<evidence type="ECO:0000313" key="8">
    <source>
        <dbReference type="Proteomes" id="UP001497525"/>
    </source>
</evidence>
<comment type="caution">
    <text evidence="7">The sequence shown here is derived from an EMBL/GenBank/DDBJ whole genome shotgun (WGS) entry which is preliminary data.</text>
</comment>
<evidence type="ECO:0000256" key="6">
    <source>
        <dbReference type="RuleBase" id="RU362006"/>
    </source>
</evidence>
<sequence>MEKIRSCRNELDKKLHEKNFFTDMLDKVEKKTKIPRVNFVLGFAGVLAIYLMFGWGSSFIATFIGFVYPAYRSMKALETFDKEDDTHWLTYWTVFASVSVIEAFTDLFFYWIPLYSFFKCALFVFMMWPGHNNGSQLLYQHVLRPYVLKQEKKIDSVLDAAADLAGDFSNAAKKRAAEVVAGVKQD</sequence>
<comment type="subcellular location">
    <subcellularLocation>
        <location evidence="1 6">Membrane</location>
        <topology evidence="1 6">Multi-pass membrane protein</topology>
    </subcellularLocation>
</comment>
<evidence type="ECO:0000256" key="3">
    <source>
        <dbReference type="ARBA" id="ARBA00022692"/>
    </source>
</evidence>
<evidence type="ECO:0000313" key="7">
    <source>
        <dbReference type="EMBL" id="CAL5141174.1"/>
    </source>
</evidence>
<dbReference type="GO" id="GO:0016020">
    <property type="term" value="C:membrane"/>
    <property type="evidence" value="ECO:0007669"/>
    <property type="project" value="UniProtKB-SubCell"/>
</dbReference>